<dbReference type="RefSeq" id="WP_138400498.1">
    <property type="nucleotide sequence ID" value="NZ_JBAFVI010000005.1"/>
</dbReference>
<gene>
    <name evidence="2" type="ORF">FBQ73_15970</name>
</gene>
<dbReference type="AlphaFoldDB" id="A0A6C1KSG8"/>
<dbReference type="EMBL" id="VAUP01000035">
    <property type="protein sequence ID" value="TLX41623.1"/>
    <property type="molecule type" value="Genomic_DNA"/>
</dbReference>
<dbReference type="OrthoDB" id="9801593at2"/>
<dbReference type="SUPFAM" id="SSF55469">
    <property type="entry name" value="FMN-dependent nitroreductase-like"/>
    <property type="match status" value="2"/>
</dbReference>
<dbReference type="GeneID" id="95774949"/>
<dbReference type="PANTHER" id="PTHR42741:SF3">
    <property type="entry name" value="NITROREDUCTASE FAMILY PROTEIN"/>
    <property type="match status" value="1"/>
</dbReference>
<name>A0A6C1KSG8_XANAU</name>
<accession>A0A6C1KSG8</accession>
<evidence type="ECO:0000313" key="2">
    <source>
        <dbReference type="EMBL" id="TLX41623.1"/>
    </source>
</evidence>
<reference evidence="2 3" key="1">
    <citation type="submission" date="2019-05" db="EMBL/GenBank/DDBJ databases">
        <authorList>
            <person name="Zhou X."/>
        </authorList>
    </citation>
    <scope>NUCLEOTIDE SEQUENCE [LARGE SCALE GENOMIC DNA]</scope>
    <source>
        <strain evidence="2 3">DSM 432</strain>
    </source>
</reference>
<feature type="domain" description="Nitroreductase" evidence="1">
    <location>
        <begin position="107"/>
        <end position="245"/>
    </location>
</feature>
<comment type="caution">
    <text evidence="2">The sequence shown here is derived from an EMBL/GenBank/DDBJ whole genome shotgun (WGS) entry which is preliminary data.</text>
</comment>
<dbReference type="Proteomes" id="UP000305131">
    <property type="component" value="Unassembled WGS sequence"/>
</dbReference>
<evidence type="ECO:0000313" key="3">
    <source>
        <dbReference type="Proteomes" id="UP000305131"/>
    </source>
</evidence>
<sequence length="556" mass="60090">MNAAPPIARPADTALAYHARTKHSLKAYAAGPETLDWDAQPNPFREFEGCPRLALPLAAEGLAITYGEMVTPGAVPAAPLDLAGVALLLELSFGLAGWKQYGPDRWAVRCNPSSGNLHPTEAYVLASNVAGVPDGGHHYVSRDHVLEQRFAARTSTSVAFASASGFVMERSFARSAAGPARLHLALSSIHWREAWKYGERAFRYCQLDLGHALAAVRYAAACLGWSARMVEGVGSAQIARLGGFDREADFDGAEREDPDILIQITPGPSLVAPPPDPDTRGWTGKANVLDRHKLYRWPVIDAVSAATHGGAGAPDPAPAAGPELPARAVTNEVKASSVILGRRSAQRFEAKNSIMPQEVFFGMLDALLPRNVAPFDAWGFTPRIHPLLFVHRVEGLAPGLYALPRRAGIADALKAALRPDFQWVTPEGCPDHLPLYRLVETDCRGIARTISCHQAIASDSSFALAMLSEFEATVAADPWRYRQLHWEAGLIGQVLYLEAEAAGFRGTGIGCFFDDDLHRLVGLESLEFQSLYHFTVGRPAIDTRITTEPAYPGRSA</sequence>
<dbReference type="CDD" id="cd02142">
    <property type="entry name" value="McbC_SagB-like_oxidoreductase"/>
    <property type="match status" value="1"/>
</dbReference>
<organism evidence="2 3">
    <name type="scientific">Xanthobacter autotrophicus</name>
    <dbReference type="NCBI Taxonomy" id="280"/>
    <lineage>
        <taxon>Bacteria</taxon>
        <taxon>Pseudomonadati</taxon>
        <taxon>Pseudomonadota</taxon>
        <taxon>Alphaproteobacteria</taxon>
        <taxon>Hyphomicrobiales</taxon>
        <taxon>Xanthobacteraceae</taxon>
        <taxon>Xanthobacter</taxon>
    </lineage>
</organism>
<dbReference type="GO" id="GO:0016491">
    <property type="term" value="F:oxidoreductase activity"/>
    <property type="evidence" value="ECO:0007669"/>
    <property type="project" value="InterPro"/>
</dbReference>
<dbReference type="InterPro" id="IPR000415">
    <property type="entry name" value="Nitroreductase-like"/>
</dbReference>
<evidence type="ECO:0000259" key="1">
    <source>
        <dbReference type="Pfam" id="PF00881"/>
    </source>
</evidence>
<protein>
    <submittedName>
        <fullName evidence="2">SagB/ThcOx family dehydrogenase</fullName>
    </submittedName>
</protein>
<dbReference type="PANTHER" id="PTHR42741">
    <property type="entry name" value="NITROREDUCTASE FAMILY PROTEIN"/>
    <property type="match status" value="1"/>
</dbReference>
<dbReference type="Gene3D" id="3.40.109.10">
    <property type="entry name" value="NADH Oxidase"/>
    <property type="match status" value="2"/>
</dbReference>
<dbReference type="Pfam" id="PF00881">
    <property type="entry name" value="Nitroreductase"/>
    <property type="match status" value="1"/>
</dbReference>
<proteinExistence type="predicted"/>
<dbReference type="InterPro" id="IPR029479">
    <property type="entry name" value="Nitroreductase"/>
</dbReference>